<proteinExistence type="predicted"/>
<name>A0A2P5XZB4_GOSBA</name>
<dbReference type="Proteomes" id="UP000239757">
    <property type="component" value="Unassembled WGS sequence"/>
</dbReference>
<sequence>MVGCDSGRDLMQDKPMVITYTTSPATWLVGGGSHWSSRSLRSNSVLFDNNVIDDREFKSSPGYFPIMISNATTPKLKRSHFVVTRIVSASSGGQEVKATQPL</sequence>
<reference evidence="1 2" key="1">
    <citation type="submission" date="2015-01" db="EMBL/GenBank/DDBJ databases">
        <title>Genome of allotetraploid Gossypium barbadense reveals genomic plasticity and fiber elongation in cotton evolution.</title>
        <authorList>
            <person name="Chen X."/>
            <person name="Liu X."/>
            <person name="Zhao B."/>
            <person name="Zheng H."/>
            <person name="Hu Y."/>
            <person name="Lu G."/>
            <person name="Yang C."/>
            <person name="Chen J."/>
            <person name="Shan C."/>
            <person name="Zhang L."/>
            <person name="Zhou Y."/>
            <person name="Wang L."/>
            <person name="Guo W."/>
            <person name="Bai Y."/>
            <person name="Ruan J."/>
            <person name="Shangguan X."/>
            <person name="Mao Y."/>
            <person name="Jiang J."/>
            <person name="Zhu Y."/>
            <person name="Lei J."/>
            <person name="Kang H."/>
            <person name="Chen S."/>
            <person name="He X."/>
            <person name="Wang R."/>
            <person name="Wang Y."/>
            <person name="Chen J."/>
            <person name="Wang L."/>
            <person name="Yu S."/>
            <person name="Wang B."/>
            <person name="Wei J."/>
            <person name="Song S."/>
            <person name="Lu X."/>
            <person name="Gao Z."/>
            <person name="Gu W."/>
            <person name="Deng X."/>
            <person name="Ma D."/>
            <person name="Wang S."/>
            <person name="Liang W."/>
            <person name="Fang L."/>
            <person name="Cai C."/>
            <person name="Zhu X."/>
            <person name="Zhou B."/>
            <person name="Zhang Y."/>
            <person name="Chen Z."/>
            <person name="Xu S."/>
            <person name="Zhu R."/>
            <person name="Wang S."/>
            <person name="Zhang T."/>
            <person name="Zhao G."/>
        </authorList>
    </citation>
    <scope>NUCLEOTIDE SEQUENCE [LARGE SCALE GENOMIC DNA]</scope>
    <source>
        <strain evidence="2">cv. Xinhai21</strain>
        <tissue evidence="1">Leaf</tissue>
    </source>
</reference>
<dbReference type="AlphaFoldDB" id="A0A2P5XZB4"/>
<dbReference type="EMBL" id="KZ663967">
    <property type="protein sequence ID" value="PPS08687.1"/>
    <property type="molecule type" value="Genomic_DNA"/>
</dbReference>
<evidence type="ECO:0000313" key="1">
    <source>
        <dbReference type="EMBL" id="PPS08687.1"/>
    </source>
</evidence>
<gene>
    <name evidence="1" type="ORF">GOBAR_AA11957</name>
</gene>
<dbReference type="OrthoDB" id="1776027at2759"/>
<accession>A0A2P5XZB4</accession>
<organism evidence="1 2">
    <name type="scientific">Gossypium barbadense</name>
    <name type="common">Sea Island cotton</name>
    <name type="synonym">Hibiscus barbadensis</name>
    <dbReference type="NCBI Taxonomy" id="3634"/>
    <lineage>
        <taxon>Eukaryota</taxon>
        <taxon>Viridiplantae</taxon>
        <taxon>Streptophyta</taxon>
        <taxon>Embryophyta</taxon>
        <taxon>Tracheophyta</taxon>
        <taxon>Spermatophyta</taxon>
        <taxon>Magnoliopsida</taxon>
        <taxon>eudicotyledons</taxon>
        <taxon>Gunneridae</taxon>
        <taxon>Pentapetalae</taxon>
        <taxon>rosids</taxon>
        <taxon>malvids</taxon>
        <taxon>Malvales</taxon>
        <taxon>Malvaceae</taxon>
        <taxon>Malvoideae</taxon>
        <taxon>Gossypium</taxon>
    </lineage>
</organism>
<protein>
    <submittedName>
        <fullName evidence="1">Uncharacterized protein</fullName>
    </submittedName>
</protein>
<evidence type="ECO:0000313" key="2">
    <source>
        <dbReference type="Proteomes" id="UP000239757"/>
    </source>
</evidence>